<organism evidence="1 2">
    <name type="scientific">Kingdonia uniflora</name>
    <dbReference type="NCBI Taxonomy" id="39325"/>
    <lineage>
        <taxon>Eukaryota</taxon>
        <taxon>Viridiplantae</taxon>
        <taxon>Streptophyta</taxon>
        <taxon>Embryophyta</taxon>
        <taxon>Tracheophyta</taxon>
        <taxon>Spermatophyta</taxon>
        <taxon>Magnoliopsida</taxon>
        <taxon>Ranunculales</taxon>
        <taxon>Circaeasteraceae</taxon>
        <taxon>Kingdonia</taxon>
    </lineage>
</organism>
<accession>A0A7J7NWZ1</accession>
<gene>
    <name evidence="1" type="ORF">GIB67_017988</name>
</gene>
<proteinExistence type="predicted"/>
<keyword evidence="2" id="KW-1185">Reference proteome</keyword>
<evidence type="ECO:0000313" key="2">
    <source>
        <dbReference type="Proteomes" id="UP000541444"/>
    </source>
</evidence>
<reference evidence="1 2" key="1">
    <citation type="journal article" date="2020" name="IScience">
        <title>Genome Sequencing of the Endangered Kingdonia uniflora (Circaeasteraceae, Ranunculales) Reveals Potential Mechanisms of Evolutionary Specialization.</title>
        <authorList>
            <person name="Sun Y."/>
            <person name="Deng T."/>
            <person name="Zhang A."/>
            <person name="Moore M.J."/>
            <person name="Landis J.B."/>
            <person name="Lin N."/>
            <person name="Zhang H."/>
            <person name="Zhang X."/>
            <person name="Huang J."/>
            <person name="Zhang X."/>
            <person name="Sun H."/>
            <person name="Wang H."/>
        </authorList>
    </citation>
    <scope>NUCLEOTIDE SEQUENCE [LARGE SCALE GENOMIC DNA]</scope>
    <source>
        <strain evidence="1">TB1705</strain>
        <tissue evidence="1">Leaf</tissue>
    </source>
</reference>
<dbReference type="AlphaFoldDB" id="A0A7J7NWZ1"/>
<sequence length="96" mass="11502">MCIPVSSSLSRRMCTKFVRWNSFRNLEIFRGIFRTQRLYPRAGVRCSFTQSLDKLIKLIVDKLIKLILYPSRFFHKAFLFLKLILYVNKEPICPRN</sequence>
<dbReference type="Proteomes" id="UP000541444">
    <property type="component" value="Unassembled WGS sequence"/>
</dbReference>
<dbReference type="EMBL" id="JACGCM010000479">
    <property type="protein sequence ID" value="KAF6171464.1"/>
    <property type="molecule type" value="Genomic_DNA"/>
</dbReference>
<protein>
    <submittedName>
        <fullName evidence="1">Uncharacterized protein</fullName>
    </submittedName>
</protein>
<name>A0A7J7NWZ1_9MAGN</name>
<evidence type="ECO:0000313" key="1">
    <source>
        <dbReference type="EMBL" id="KAF6171464.1"/>
    </source>
</evidence>
<comment type="caution">
    <text evidence="1">The sequence shown here is derived from an EMBL/GenBank/DDBJ whole genome shotgun (WGS) entry which is preliminary data.</text>
</comment>